<evidence type="ECO:0000256" key="3">
    <source>
        <dbReference type="SAM" id="Coils"/>
    </source>
</evidence>
<gene>
    <name evidence="4" type="ORF">S06H3_05362</name>
</gene>
<dbReference type="Gene3D" id="3.30.420.40">
    <property type="match status" value="2"/>
</dbReference>
<keyword evidence="3" id="KW-0175">Coiled coil</keyword>
<dbReference type="InterPro" id="IPR029047">
    <property type="entry name" value="HSP70_peptide-bd_sf"/>
</dbReference>
<dbReference type="EMBL" id="BARV01001977">
    <property type="protein sequence ID" value="GAI01822.1"/>
    <property type="molecule type" value="Genomic_DNA"/>
</dbReference>
<dbReference type="FunFam" id="3.30.420.40:FF:000004">
    <property type="entry name" value="Molecular chaperone DnaK"/>
    <property type="match status" value="1"/>
</dbReference>
<dbReference type="InterPro" id="IPR013126">
    <property type="entry name" value="Hsp_70_fam"/>
</dbReference>
<protein>
    <recommendedName>
        <fullName evidence="5">Molecular chaperone DnaK</fullName>
    </recommendedName>
</protein>
<dbReference type="Gene3D" id="2.60.34.10">
    <property type="entry name" value="Substrate Binding Domain Of DNAk, Chain A, domain 1"/>
    <property type="match status" value="1"/>
</dbReference>
<feature type="non-terminal residue" evidence="4">
    <location>
        <position position="464"/>
    </location>
</feature>
<dbReference type="PROSITE" id="PS01036">
    <property type="entry name" value="HSP70_3"/>
    <property type="match status" value="1"/>
</dbReference>
<reference evidence="4" key="1">
    <citation type="journal article" date="2014" name="Front. Microbiol.">
        <title>High frequency of phylogenetically diverse reductive dehalogenase-homologous genes in deep subseafloor sedimentary metagenomes.</title>
        <authorList>
            <person name="Kawai M."/>
            <person name="Futagami T."/>
            <person name="Toyoda A."/>
            <person name="Takaki Y."/>
            <person name="Nishi S."/>
            <person name="Hori S."/>
            <person name="Arai W."/>
            <person name="Tsubouchi T."/>
            <person name="Morono Y."/>
            <person name="Uchiyama I."/>
            <person name="Ito T."/>
            <person name="Fujiyama A."/>
            <person name="Inagaki F."/>
            <person name="Takami H."/>
        </authorList>
    </citation>
    <scope>NUCLEOTIDE SEQUENCE</scope>
    <source>
        <strain evidence="4">Expedition CK06-06</strain>
    </source>
</reference>
<dbReference type="SUPFAM" id="SSF100920">
    <property type="entry name" value="Heat shock protein 70kD (HSP70), peptide-binding domain"/>
    <property type="match status" value="1"/>
</dbReference>
<evidence type="ECO:0000256" key="2">
    <source>
        <dbReference type="ARBA" id="ARBA00022840"/>
    </source>
</evidence>
<dbReference type="FunFam" id="3.90.640.10:FF:000003">
    <property type="entry name" value="Molecular chaperone DnaK"/>
    <property type="match status" value="1"/>
</dbReference>
<dbReference type="Gene3D" id="3.90.640.10">
    <property type="entry name" value="Actin, Chain A, domain 4"/>
    <property type="match status" value="1"/>
</dbReference>
<dbReference type="SUPFAM" id="SSF53067">
    <property type="entry name" value="Actin-like ATPase domain"/>
    <property type="match status" value="2"/>
</dbReference>
<feature type="coiled-coil region" evidence="3">
    <location>
        <begin position="233"/>
        <end position="260"/>
    </location>
</feature>
<organism evidence="4">
    <name type="scientific">marine sediment metagenome</name>
    <dbReference type="NCBI Taxonomy" id="412755"/>
    <lineage>
        <taxon>unclassified sequences</taxon>
        <taxon>metagenomes</taxon>
        <taxon>ecological metagenomes</taxon>
    </lineage>
</organism>
<comment type="caution">
    <text evidence="4">The sequence shown here is derived from an EMBL/GenBank/DDBJ whole genome shotgun (WGS) entry which is preliminary data.</text>
</comment>
<dbReference type="GO" id="GO:0140662">
    <property type="term" value="F:ATP-dependent protein folding chaperone"/>
    <property type="evidence" value="ECO:0007669"/>
    <property type="project" value="InterPro"/>
</dbReference>
<accession>X1K470</accession>
<dbReference type="PROSITE" id="PS00329">
    <property type="entry name" value="HSP70_2"/>
    <property type="match status" value="1"/>
</dbReference>
<dbReference type="AlphaFoldDB" id="X1K470"/>
<evidence type="ECO:0000313" key="4">
    <source>
        <dbReference type="EMBL" id="GAI01822.1"/>
    </source>
</evidence>
<dbReference type="GO" id="GO:0005524">
    <property type="term" value="F:ATP binding"/>
    <property type="evidence" value="ECO:0007669"/>
    <property type="project" value="UniProtKB-KW"/>
</dbReference>
<evidence type="ECO:0000256" key="1">
    <source>
        <dbReference type="ARBA" id="ARBA00022741"/>
    </source>
</evidence>
<keyword evidence="2" id="KW-0067">ATP-binding</keyword>
<name>X1K470_9ZZZZ</name>
<dbReference type="PANTHER" id="PTHR19375">
    <property type="entry name" value="HEAT SHOCK PROTEIN 70KDA"/>
    <property type="match status" value="1"/>
</dbReference>
<dbReference type="PRINTS" id="PR00301">
    <property type="entry name" value="HEATSHOCK70"/>
</dbReference>
<dbReference type="InterPro" id="IPR043129">
    <property type="entry name" value="ATPase_NBD"/>
</dbReference>
<evidence type="ECO:0008006" key="5">
    <source>
        <dbReference type="Google" id="ProtNLM"/>
    </source>
</evidence>
<dbReference type="Pfam" id="PF00012">
    <property type="entry name" value="HSP70"/>
    <property type="match status" value="1"/>
</dbReference>
<proteinExistence type="predicted"/>
<dbReference type="CDD" id="cd10234">
    <property type="entry name" value="ASKHA_NBD_HSP70_DnaK-like"/>
    <property type="match status" value="1"/>
</dbReference>
<feature type="non-terminal residue" evidence="4">
    <location>
        <position position="1"/>
    </location>
</feature>
<sequence>AVAVMEGGEPKIIPSAEGGNLVPSVVAISKTGERLVGEIAKRQAVVNPENTLFSMKRLIGRKFKDSTVQYDIKRLPYKITEAPNGDCRVVMGGKEYSPQEISAMILQKLKTDAEAYLGEKVTDAVITVPAHFNDSQRQATKTAGEIAGLNVLRIINEPTASSLAYGMDKKKDETIAVYDLGGGTFDISILDIGEGTFQVKSTNGDTHLGGDDIDQKIMDWVCDEFKKEQGIDLRQDRMALQRLKDAAEKAKKELSTVAQTEISLPFITADTTGPKHLSMVLTRAKLEQLSDDLIERSIGPCRQALTDAKLTAAQINEVILVGGQTRMPKVQESLRQFFGREPVKGINPDEAVALGAAIQAGVLKGEVAEVLLLDVTPLTLGIETLGGVATSLIPRNTTIPTSKSQIFSTASDNQPSVEIHVLQGERPMAAGNRTLGRFILDGILPAPRGLPQVEVTFDIDANGI</sequence>
<dbReference type="NCBIfam" id="NF001413">
    <property type="entry name" value="PRK00290.1"/>
    <property type="match status" value="1"/>
</dbReference>
<keyword evidence="1" id="KW-0547">Nucleotide-binding</keyword>
<dbReference type="InterPro" id="IPR018181">
    <property type="entry name" value="Heat_shock_70_CS"/>
</dbReference>